<evidence type="ECO:0000256" key="2">
    <source>
        <dbReference type="ARBA" id="ARBA00022448"/>
    </source>
</evidence>
<proteinExistence type="inferred from homology"/>
<dbReference type="Pfam" id="PF10418">
    <property type="entry name" value="DHODB_Fe-S_bind"/>
    <property type="match status" value="1"/>
</dbReference>
<evidence type="ECO:0000256" key="9">
    <source>
        <dbReference type="ARBA" id="ARBA00023014"/>
    </source>
</evidence>
<evidence type="ECO:0000256" key="1">
    <source>
        <dbReference type="ARBA" id="ARBA00006422"/>
    </source>
</evidence>
<keyword evidence="5" id="KW-0479">Metal-binding</keyword>
<keyword evidence="7" id="KW-0249">Electron transport</keyword>
<evidence type="ECO:0000256" key="3">
    <source>
        <dbReference type="ARBA" id="ARBA00022630"/>
    </source>
</evidence>
<dbReference type="InterPro" id="IPR039261">
    <property type="entry name" value="FNR_nucleotide-bd"/>
</dbReference>
<dbReference type="EMBL" id="CP121689">
    <property type="protein sequence ID" value="WZL76810.1"/>
    <property type="molecule type" value="Genomic_DNA"/>
</dbReference>
<comment type="cofactor">
    <cofactor evidence="10">
        <name>[2Fe-2S] cluster</name>
        <dbReference type="ChEBI" id="CHEBI:190135"/>
    </cofactor>
</comment>
<evidence type="ECO:0000256" key="5">
    <source>
        <dbReference type="ARBA" id="ARBA00022723"/>
    </source>
</evidence>
<dbReference type="SUPFAM" id="SSF63380">
    <property type="entry name" value="Riboflavin synthase domain-like"/>
    <property type="match status" value="1"/>
</dbReference>
<dbReference type="PIRSF" id="PIRSF006816">
    <property type="entry name" value="Cyc3_hyd_g"/>
    <property type="match status" value="1"/>
</dbReference>
<keyword evidence="6" id="KW-0274">FAD</keyword>
<feature type="domain" description="FAD-binding FR-type" evidence="11">
    <location>
        <begin position="1"/>
        <end position="97"/>
    </location>
</feature>
<dbReference type="PANTHER" id="PTHR43513">
    <property type="entry name" value="DIHYDROOROTATE DEHYDROGENASE B (NAD(+)), ELECTRON TRANSFER SUBUNIT"/>
    <property type="match status" value="1"/>
</dbReference>
<accession>A0ABZ2YGE2</accession>
<dbReference type="Proteomes" id="UP001461341">
    <property type="component" value="Chromosome"/>
</dbReference>
<protein>
    <recommendedName>
        <fullName evidence="11">FAD-binding FR-type domain-containing protein</fullName>
    </recommendedName>
</protein>
<evidence type="ECO:0000256" key="10">
    <source>
        <dbReference type="ARBA" id="ARBA00034078"/>
    </source>
</evidence>
<gene>
    <name evidence="12" type="ORF">QBE54_03525</name>
</gene>
<reference evidence="12 13" key="1">
    <citation type="submission" date="2023-03" db="EMBL/GenBank/DDBJ databases">
        <title>Novel Species.</title>
        <authorList>
            <person name="Ma S."/>
        </authorList>
    </citation>
    <scope>NUCLEOTIDE SEQUENCE [LARGE SCALE GENOMIC DNA]</scope>
    <source>
        <strain evidence="12 13">B11</strain>
    </source>
</reference>
<dbReference type="PANTHER" id="PTHR43513:SF3">
    <property type="entry name" value="DIHYDROOROTATE DEHYDROGENASE B (NAD(+)), ELECTRON TRANSFER SUBUNIT-RELATED"/>
    <property type="match status" value="1"/>
</dbReference>
<dbReference type="Gene3D" id="2.10.240.10">
    <property type="entry name" value="Dihydroorotate dehydrogenase, electron transfer subunit"/>
    <property type="match status" value="1"/>
</dbReference>
<dbReference type="InterPro" id="IPR017938">
    <property type="entry name" value="Riboflavin_synthase-like_b-brl"/>
</dbReference>
<evidence type="ECO:0000256" key="8">
    <source>
        <dbReference type="ARBA" id="ARBA00023004"/>
    </source>
</evidence>
<evidence type="ECO:0000313" key="13">
    <source>
        <dbReference type="Proteomes" id="UP001461341"/>
    </source>
</evidence>
<name>A0ABZ2YGE2_9BACT</name>
<comment type="similarity">
    <text evidence="1">Belongs to the PyrK family.</text>
</comment>
<dbReference type="InterPro" id="IPR012165">
    <property type="entry name" value="Cyt_c3_hydrogenase_gsu"/>
</dbReference>
<dbReference type="SUPFAM" id="SSF52343">
    <property type="entry name" value="Ferredoxin reductase-like, C-terminal NADP-linked domain"/>
    <property type="match status" value="1"/>
</dbReference>
<keyword evidence="4" id="KW-0001">2Fe-2S</keyword>
<dbReference type="RefSeq" id="WP_369018974.1">
    <property type="nucleotide sequence ID" value="NZ_CP121689.1"/>
</dbReference>
<keyword evidence="3" id="KW-0285">Flavoprotein</keyword>
<sequence length="254" mass="28233">MSEARIVEKRKLGEDYIYFVLREPVIASLASPGQFVMVKAGEGWDPLLRRPLGILWAEDEHFALLFKVVGRGTGILRNLDCGNWLDVIGPLGNSFSWNDNGPFLLIAGGRGLVPIYFLAHALFKRSLPFVFCVGFKVKEELDLLQLLEGKNWNVAVACEEKDEKVFCGTVLDVARMQLRQNSFSKIYVCGPHDLLHSMAVDAEFAGLPIEASFEALMGCGYGLCLSCVLRKKSGEGYFHICKEGPVIALEEVSW</sequence>
<keyword evidence="8" id="KW-0408">Iron</keyword>
<dbReference type="InterPro" id="IPR017927">
    <property type="entry name" value="FAD-bd_FR_type"/>
</dbReference>
<keyword evidence="9" id="KW-0411">Iron-sulfur</keyword>
<evidence type="ECO:0000256" key="6">
    <source>
        <dbReference type="ARBA" id="ARBA00022827"/>
    </source>
</evidence>
<dbReference type="PROSITE" id="PS51384">
    <property type="entry name" value="FAD_FR"/>
    <property type="match status" value="1"/>
</dbReference>
<evidence type="ECO:0000256" key="4">
    <source>
        <dbReference type="ARBA" id="ARBA00022714"/>
    </source>
</evidence>
<keyword evidence="2" id="KW-0813">Transport</keyword>
<dbReference type="Gene3D" id="2.40.30.10">
    <property type="entry name" value="Translation factors"/>
    <property type="match status" value="1"/>
</dbReference>
<dbReference type="InterPro" id="IPR050353">
    <property type="entry name" value="PyrK_electron_transfer"/>
</dbReference>
<evidence type="ECO:0000256" key="7">
    <source>
        <dbReference type="ARBA" id="ARBA00022982"/>
    </source>
</evidence>
<evidence type="ECO:0000259" key="11">
    <source>
        <dbReference type="PROSITE" id="PS51384"/>
    </source>
</evidence>
<dbReference type="InterPro" id="IPR037117">
    <property type="entry name" value="Dihydroorotate_DH_ele_sf"/>
</dbReference>
<evidence type="ECO:0000313" key="12">
    <source>
        <dbReference type="EMBL" id="WZL76810.1"/>
    </source>
</evidence>
<dbReference type="Gene3D" id="3.40.50.80">
    <property type="entry name" value="Nucleotide-binding domain of ferredoxin-NADP reductase (FNR) module"/>
    <property type="match status" value="1"/>
</dbReference>
<dbReference type="InterPro" id="IPR019480">
    <property type="entry name" value="Dihydroorotate_DH_Fe-S-bd"/>
</dbReference>
<keyword evidence="13" id="KW-1185">Reference proteome</keyword>
<organism evidence="12 13">
    <name type="scientific">Thermatribacter velox</name>
    <dbReference type="NCBI Taxonomy" id="3039681"/>
    <lineage>
        <taxon>Bacteria</taxon>
        <taxon>Pseudomonadati</taxon>
        <taxon>Atribacterota</taxon>
        <taxon>Atribacteria</taxon>
        <taxon>Atribacterales</taxon>
        <taxon>Thermatribacteraceae</taxon>
        <taxon>Thermatribacter</taxon>
    </lineage>
</organism>